<evidence type="ECO:0000313" key="2">
    <source>
        <dbReference type="EMBL" id="KAF4649930.1"/>
    </source>
</evidence>
<sequence>MPIPPSGKTPTQRGKRSRASPSPNITGLKKNKLSWADEEDLDDEDLESEEANEQDGSVASDGAASDGLASFTNGYVPVKDLVREIEDVVNECLNSGRILSDSFGARLQESARVIKEQYIEILEENRDLRIKLDKANSTDLSKFEPRRAYRDVLGTAQTTKMLPRNGSLTPSRTKDVKTVVIKLKTPVQDVAQREQKMSDLKNCVGCKLDKYKVDRVLQRSENIIVKAPWNDSDTESAIEKLKGIDGAEIR</sequence>
<evidence type="ECO:0000313" key="3">
    <source>
        <dbReference type="Proteomes" id="UP000591131"/>
    </source>
</evidence>
<protein>
    <submittedName>
        <fullName evidence="2">Uncharacterized protein</fullName>
    </submittedName>
</protein>
<feature type="compositionally biased region" description="Acidic residues" evidence="1">
    <location>
        <begin position="36"/>
        <end position="53"/>
    </location>
</feature>
<organism evidence="2 3">
    <name type="scientific">Perkinsus chesapeaki</name>
    <name type="common">Clam parasite</name>
    <name type="synonym">Perkinsus andrewsi</name>
    <dbReference type="NCBI Taxonomy" id="330153"/>
    <lineage>
        <taxon>Eukaryota</taxon>
        <taxon>Sar</taxon>
        <taxon>Alveolata</taxon>
        <taxon>Perkinsozoa</taxon>
        <taxon>Perkinsea</taxon>
        <taxon>Perkinsida</taxon>
        <taxon>Perkinsidae</taxon>
        <taxon>Perkinsus</taxon>
    </lineage>
</organism>
<feature type="compositionally biased region" description="Low complexity" evidence="1">
    <location>
        <begin position="55"/>
        <end position="66"/>
    </location>
</feature>
<dbReference type="AlphaFoldDB" id="A0A7J6KSA1"/>
<gene>
    <name evidence="2" type="ORF">FOL47_001576</name>
</gene>
<dbReference type="Proteomes" id="UP000591131">
    <property type="component" value="Unassembled WGS sequence"/>
</dbReference>
<keyword evidence="3" id="KW-1185">Reference proteome</keyword>
<name>A0A7J6KSA1_PERCH</name>
<dbReference type="EMBL" id="JAAPAO010001386">
    <property type="protein sequence ID" value="KAF4649930.1"/>
    <property type="molecule type" value="Genomic_DNA"/>
</dbReference>
<accession>A0A7J6KSA1</accession>
<dbReference type="OrthoDB" id="447079at2759"/>
<comment type="caution">
    <text evidence="2">The sequence shown here is derived from an EMBL/GenBank/DDBJ whole genome shotgun (WGS) entry which is preliminary data.</text>
</comment>
<proteinExistence type="predicted"/>
<evidence type="ECO:0000256" key="1">
    <source>
        <dbReference type="SAM" id="MobiDB-lite"/>
    </source>
</evidence>
<reference evidence="2 3" key="1">
    <citation type="submission" date="2020-04" db="EMBL/GenBank/DDBJ databases">
        <title>Perkinsus chesapeaki whole genome sequence.</title>
        <authorList>
            <person name="Bogema D.R."/>
        </authorList>
    </citation>
    <scope>NUCLEOTIDE SEQUENCE [LARGE SCALE GENOMIC DNA]</scope>
    <source>
        <strain evidence="2">ATCC PRA-425</strain>
    </source>
</reference>
<feature type="region of interest" description="Disordered" evidence="1">
    <location>
        <begin position="1"/>
        <end position="66"/>
    </location>
</feature>